<dbReference type="InterPro" id="IPR036390">
    <property type="entry name" value="WH_DNA-bd_sf"/>
</dbReference>
<protein>
    <submittedName>
        <fullName evidence="6">SMC-Scp complex subunit ScpB</fullName>
    </submittedName>
</protein>
<dbReference type="GO" id="GO:0051304">
    <property type="term" value="P:chromosome separation"/>
    <property type="evidence" value="ECO:0007669"/>
    <property type="project" value="InterPro"/>
</dbReference>
<dbReference type="AlphaFoldDB" id="A0AAW9FP36"/>
<sequence>MAKTSAAKSARRPPGNRQQDVLYDRELGDLPPELRWREWMLRVEAVIFASTEPVSRDTLARVVGRDCSIDLLVDDLVAELRDRPYELVSVAGGWQHRTRPRFAETIRVSTAPTQTIAASLSETEAMVVTAIGYFQPATRAELSEIFGREISRDTIAGLRDAGFIVSGPRSPTPGAPYTYVTTKLFLSVFGFETLRDLPNIEALEDAGLLSRRTVAQAANNQPIDLDSDERDEDDPD</sequence>
<gene>
    <name evidence="6" type="ORF">RMR22_20435</name>
</gene>
<dbReference type="InterPro" id="IPR036388">
    <property type="entry name" value="WH-like_DNA-bd_sf"/>
</dbReference>
<evidence type="ECO:0000256" key="5">
    <source>
        <dbReference type="SAM" id="MobiDB-lite"/>
    </source>
</evidence>
<evidence type="ECO:0000256" key="4">
    <source>
        <dbReference type="ARBA" id="ARBA00023306"/>
    </source>
</evidence>
<evidence type="ECO:0000256" key="1">
    <source>
        <dbReference type="ARBA" id="ARBA00022490"/>
    </source>
</evidence>
<evidence type="ECO:0000256" key="3">
    <source>
        <dbReference type="ARBA" id="ARBA00022829"/>
    </source>
</evidence>
<evidence type="ECO:0000313" key="6">
    <source>
        <dbReference type="EMBL" id="MDX8304630.1"/>
    </source>
</evidence>
<proteinExistence type="predicted"/>
<comment type="caution">
    <text evidence="6">The sequence shown here is derived from an EMBL/GenBank/DDBJ whole genome shotgun (WGS) entry which is preliminary data.</text>
</comment>
<keyword evidence="2" id="KW-0132">Cell division</keyword>
<dbReference type="Gene3D" id="1.10.10.10">
    <property type="entry name" value="Winged helix-like DNA-binding domain superfamily/Winged helix DNA-binding domain"/>
    <property type="match status" value="2"/>
</dbReference>
<keyword evidence="1" id="KW-0963">Cytoplasm</keyword>
<name>A0AAW9FP36_9HYPH</name>
<dbReference type="Pfam" id="PF04079">
    <property type="entry name" value="SMC_ScpB"/>
    <property type="match status" value="1"/>
</dbReference>
<evidence type="ECO:0000256" key="2">
    <source>
        <dbReference type="ARBA" id="ARBA00022618"/>
    </source>
</evidence>
<dbReference type="InterPro" id="IPR005234">
    <property type="entry name" value="ScpB_csome_segregation"/>
</dbReference>
<dbReference type="RefSeq" id="WP_320203308.1">
    <property type="nucleotide sequence ID" value="NZ_CP192783.1"/>
</dbReference>
<keyword evidence="3" id="KW-0159">Chromosome partition</keyword>
<dbReference type="PANTHER" id="PTHR34298">
    <property type="entry name" value="SEGREGATION AND CONDENSATION PROTEIN B"/>
    <property type="match status" value="1"/>
</dbReference>
<dbReference type="SUPFAM" id="SSF46785">
    <property type="entry name" value="Winged helix' DNA-binding domain"/>
    <property type="match status" value="2"/>
</dbReference>
<reference evidence="6" key="1">
    <citation type="journal article" date="2023" name="Phytobiomes J">
        <title>Deciphering the key players within the bacterial microbiota associated with aerial crown gall tumors on rhododendron: Insights into the gallobiome.</title>
        <authorList>
            <person name="Kuzmanovic N."/>
            <person name="Nesme J."/>
            <person name="Wolf J."/>
            <person name="Neumann-Schaal M."/>
            <person name="Petersen J."/>
            <person name="Fernandez-Gnecco G."/>
            <person name="Sproeer C."/>
            <person name="Bunk B."/>
            <person name="Overmann J."/>
            <person name="Sorensen S.J."/>
            <person name="Idczak E."/>
            <person name="Smalla K."/>
        </authorList>
    </citation>
    <scope>NUCLEOTIDE SEQUENCE</scope>
    <source>
        <strain evidence="6">Rho-11.1</strain>
    </source>
</reference>
<dbReference type="EMBL" id="JAVRAF010000009">
    <property type="protein sequence ID" value="MDX8304630.1"/>
    <property type="molecule type" value="Genomic_DNA"/>
</dbReference>
<organism evidence="6">
    <name type="scientific">Agrobacterium rosae</name>
    <dbReference type="NCBI Taxonomy" id="1972867"/>
    <lineage>
        <taxon>Bacteria</taxon>
        <taxon>Pseudomonadati</taxon>
        <taxon>Pseudomonadota</taxon>
        <taxon>Alphaproteobacteria</taxon>
        <taxon>Hyphomicrobiales</taxon>
        <taxon>Rhizobiaceae</taxon>
        <taxon>Rhizobium/Agrobacterium group</taxon>
        <taxon>Agrobacterium</taxon>
    </lineage>
</organism>
<dbReference type="GO" id="GO:0051301">
    <property type="term" value="P:cell division"/>
    <property type="evidence" value="ECO:0007669"/>
    <property type="project" value="UniProtKB-KW"/>
</dbReference>
<keyword evidence="4" id="KW-0131">Cell cycle</keyword>
<accession>A0AAW9FP36</accession>
<dbReference type="PANTHER" id="PTHR34298:SF2">
    <property type="entry name" value="SEGREGATION AND CONDENSATION PROTEIN B"/>
    <property type="match status" value="1"/>
</dbReference>
<dbReference type="PIRSF" id="PIRSF019345">
    <property type="entry name" value="ScpB"/>
    <property type="match status" value="1"/>
</dbReference>
<feature type="region of interest" description="Disordered" evidence="5">
    <location>
        <begin position="1"/>
        <end position="24"/>
    </location>
</feature>